<evidence type="ECO:0000313" key="3">
    <source>
        <dbReference type="Proteomes" id="UP000308652"/>
    </source>
</evidence>
<evidence type="ECO:0000313" key="2">
    <source>
        <dbReference type="EMBL" id="TFK34393.1"/>
    </source>
</evidence>
<name>A0A5C3LQ16_9AGAR</name>
<proteinExistence type="predicted"/>
<dbReference type="AlphaFoldDB" id="A0A5C3LQ16"/>
<dbReference type="InterPro" id="IPR022163">
    <property type="entry name" value="GTP_CH_N"/>
</dbReference>
<accession>A0A5C3LQ16</accession>
<dbReference type="Pfam" id="PF12471">
    <property type="entry name" value="GTP_CH_N"/>
    <property type="match status" value="1"/>
</dbReference>
<keyword evidence="3" id="KW-1185">Reference proteome</keyword>
<protein>
    <recommendedName>
        <fullName evidence="1">GTP cyclohydrolase N-terminal domain-containing protein</fullName>
    </recommendedName>
</protein>
<feature type="domain" description="GTP cyclohydrolase N-terminal" evidence="1">
    <location>
        <begin position="139"/>
        <end position="180"/>
    </location>
</feature>
<organism evidence="2 3">
    <name type="scientific">Crucibulum laeve</name>
    <dbReference type="NCBI Taxonomy" id="68775"/>
    <lineage>
        <taxon>Eukaryota</taxon>
        <taxon>Fungi</taxon>
        <taxon>Dikarya</taxon>
        <taxon>Basidiomycota</taxon>
        <taxon>Agaricomycotina</taxon>
        <taxon>Agaricomycetes</taxon>
        <taxon>Agaricomycetidae</taxon>
        <taxon>Agaricales</taxon>
        <taxon>Agaricineae</taxon>
        <taxon>Nidulariaceae</taxon>
        <taxon>Crucibulum</taxon>
    </lineage>
</organism>
<dbReference type="EMBL" id="ML213632">
    <property type="protein sequence ID" value="TFK34393.1"/>
    <property type="molecule type" value="Genomic_DNA"/>
</dbReference>
<gene>
    <name evidence="2" type="ORF">BDQ12DRAFT_371108</name>
</gene>
<reference evidence="2 3" key="1">
    <citation type="journal article" date="2019" name="Nat. Ecol. Evol.">
        <title>Megaphylogeny resolves global patterns of mushroom evolution.</title>
        <authorList>
            <person name="Varga T."/>
            <person name="Krizsan K."/>
            <person name="Foldi C."/>
            <person name="Dima B."/>
            <person name="Sanchez-Garcia M."/>
            <person name="Sanchez-Ramirez S."/>
            <person name="Szollosi G.J."/>
            <person name="Szarkandi J.G."/>
            <person name="Papp V."/>
            <person name="Albert L."/>
            <person name="Andreopoulos W."/>
            <person name="Angelini C."/>
            <person name="Antonin V."/>
            <person name="Barry K.W."/>
            <person name="Bougher N.L."/>
            <person name="Buchanan P."/>
            <person name="Buyck B."/>
            <person name="Bense V."/>
            <person name="Catcheside P."/>
            <person name="Chovatia M."/>
            <person name="Cooper J."/>
            <person name="Damon W."/>
            <person name="Desjardin D."/>
            <person name="Finy P."/>
            <person name="Geml J."/>
            <person name="Haridas S."/>
            <person name="Hughes K."/>
            <person name="Justo A."/>
            <person name="Karasinski D."/>
            <person name="Kautmanova I."/>
            <person name="Kiss B."/>
            <person name="Kocsube S."/>
            <person name="Kotiranta H."/>
            <person name="LaButti K.M."/>
            <person name="Lechner B.E."/>
            <person name="Liimatainen K."/>
            <person name="Lipzen A."/>
            <person name="Lukacs Z."/>
            <person name="Mihaltcheva S."/>
            <person name="Morgado L.N."/>
            <person name="Niskanen T."/>
            <person name="Noordeloos M.E."/>
            <person name="Ohm R.A."/>
            <person name="Ortiz-Santana B."/>
            <person name="Ovrebo C."/>
            <person name="Racz N."/>
            <person name="Riley R."/>
            <person name="Savchenko A."/>
            <person name="Shiryaev A."/>
            <person name="Soop K."/>
            <person name="Spirin V."/>
            <person name="Szebenyi C."/>
            <person name="Tomsovsky M."/>
            <person name="Tulloss R.E."/>
            <person name="Uehling J."/>
            <person name="Grigoriev I.V."/>
            <person name="Vagvolgyi C."/>
            <person name="Papp T."/>
            <person name="Martin F.M."/>
            <person name="Miettinen O."/>
            <person name="Hibbett D.S."/>
            <person name="Nagy L.G."/>
        </authorList>
    </citation>
    <scope>NUCLEOTIDE SEQUENCE [LARGE SCALE GENOMIC DNA]</scope>
    <source>
        <strain evidence="2 3">CBS 166.37</strain>
    </source>
</reference>
<dbReference type="Proteomes" id="UP000308652">
    <property type="component" value="Unassembled WGS sequence"/>
</dbReference>
<evidence type="ECO:0000259" key="1">
    <source>
        <dbReference type="Pfam" id="PF12471"/>
    </source>
</evidence>
<sequence length="180" mass="19938">MIMTSRAALPFLIRFLSSSSFPSSLQSYPIFSTNTSLSLPGPTRQQTRPPLLGRIPPLSPWSIRSRLPSSIKARHRRTLQVLLHIPCPFHPHGGPRTNPQIQLQQHQTPSTSLPTLHGSTRPKLFPSIHRAISSCLHSTPYHHPLAIRPSITVTKAYLKMSELGDAARKGELKVDGSIVL</sequence>